<evidence type="ECO:0000313" key="2">
    <source>
        <dbReference type="EMBL" id="KMP09501.1"/>
    </source>
</evidence>
<dbReference type="Proteomes" id="UP000054565">
    <property type="component" value="Unassembled WGS sequence"/>
</dbReference>
<gene>
    <name evidence="2" type="ORF">CIRG_09671</name>
</gene>
<protein>
    <submittedName>
        <fullName evidence="2">Uncharacterized protein</fullName>
    </submittedName>
</protein>
<dbReference type="EMBL" id="DS028099">
    <property type="protein sequence ID" value="KMP09501.1"/>
    <property type="molecule type" value="Genomic_DNA"/>
</dbReference>
<evidence type="ECO:0000256" key="1">
    <source>
        <dbReference type="SAM" id="MobiDB-lite"/>
    </source>
</evidence>
<proteinExistence type="predicted"/>
<evidence type="ECO:0000313" key="3">
    <source>
        <dbReference type="Proteomes" id="UP000054565"/>
    </source>
</evidence>
<organism evidence="2 3">
    <name type="scientific">Coccidioides immitis RMSCC 2394</name>
    <dbReference type="NCBI Taxonomy" id="404692"/>
    <lineage>
        <taxon>Eukaryota</taxon>
        <taxon>Fungi</taxon>
        <taxon>Dikarya</taxon>
        <taxon>Ascomycota</taxon>
        <taxon>Pezizomycotina</taxon>
        <taxon>Eurotiomycetes</taxon>
        <taxon>Eurotiomycetidae</taxon>
        <taxon>Onygenales</taxon>
        <taxon>Onygenaceae</taxon>
        <taxon>Coccidioides</taxon>
    </lineage>
</organism>
<feature type="region of interest" description="Disordered" evidence="1">
    <location>
        <begin position="51"/>
        <end position="76"/>
    </location>
</feature>
<name>A0A0J6YLI4_COCIT</name>
<reference evidence="3" key="1">
    <citation type="journal article" date="2010" name="Genome Res.">
        <title>Population genomic sequencing of Coccidioides fungi reveals recent hybridization and transposon control.</title>
        <authorList>
            <person name="Neafsey D.E."/>
            <person name="Barker B.M."/>
            <person name="Sharpton T.J."/>
            <person name="Stajich J.E."/>
            <person name="Park D.J."/>
            <person name="Whiston E."/>
            <person name="Hung C.-Y."/>
            <person name="McMahan C."/>
            <person name="White J."/>
            <person name="Sykes S."/>
            <person name="Heiman D."/>
            <person name="Young S."/>
            <person name="Zeng Q."/>
            <person name="Abouelleil A."/>
            <person name="Aftuck L."/>
            <person name="Bessette D."/>
            <person name="Brown A."/>
            <person name="FitzGerald M."/>
            <person name="Lui A."/>
            <person name="Macdonald J.P."/>
            <person name="Priest M."/>
            <person name="Orbach M.J."/>
            <person name="Galgiani J.N."/>
            <person name="Kirkland T.N."/>
            <person name="Cole G.T."/>
            <person name="Birren B.W."/>
            <person name="Henn M.R."/>
            <person name="Taylor J.W."/>
            <person name="Rounsley S.D."/>
        </authorList>
    </citation>
    <scope>NUCLEOTIDE SEQUENCE [LARGE SCALE GENOMIC DNA]</scope>
    <source>
        <strain evidence="3">RMSCC 2394</strain>
    </source>
</reference>
<dbReference type="AlphaFoldDB" id="A0A0J6YLI4"/>
<accession>A0A0J6YLI4</accession>
<sequence length="124" mass="13573">MPPVVSRRTGLRVCMVGVERSSEPGRAQTSAECPSFAADHQLGCCMPDETRAERPAIRPRTGGNAIPFRDQPRGDQRAVGCLHSNNAYTPYILAIRAQQTAGSGKRSEMCVFFPTGYDCMEPRN</sequence>